<dbReference type="Gene3D" id="3.20.10.10">
    <property type="entry name" value="D-amino Acid Aminotransferase, subunit A, domain 2"/>
    <property type="match status" value="1"/>
</dbReference>
<dbReference type="SUPFAM" id="SSF56752">
    <property type="entry name" value="D-aminoacid aminotransferase-like PLP-dependent enzymes"/>
    <property type="match status" value="1"/>
</dbReference>
<name>A0A0D3ILY0_EMIH1</name>
<keyword evidence="2" id="KW-1185">Reference proteome</keyword>
<dbReference type="GO" id="GO:0003824">
    <property type="term" value="F:catalytic activity"/>
    <property type="evidence" value="ECO:0007669"/>
    <property type="project" value="InterPro"/>
</dbReference>
<dbReference type="GeneID" id="17258423"/>
<dbReference type="EnsemblProtists" id="EOD12265">
    <property type="protein sequence ID" value="EOD12265"/>
    <property type="gene ID" value="EMIHUDRAFT_247523"/>
</dbReference>
<sequence length="197" mass="20549">MCDKCDAQLLETLLHTPSEGYYLLSGHLDRLLLSGYALGFTLPAPEKIAARLHAEAAAWPPGGASRVRLLAARDGSLRVERYALAGVLSHPAAVMAPPTSDDRTTARAAYDAARERAAVGGEIFDVLMHNELGQVTETSITNVGLEAAGGGGVLREEAITVADLREALGAGRRLCCFNSVRGALAVTLEEGGGRVGG</sequence>
<evidence type="ECO:0000313" key="2">
    <source>
        <dbReference type="Proteomes" id="UP000013827"/>
    </source>
</evidence>
<dbReference type="PaxDb" id="2903-EOD12265"/>
<reference evidence="1" key="2">
    <citation type="submission" date="2024-10" db="UniProtKB">
        <authorList>
            <consortium name="EnsemblProtists"/>
        </authorList>
    </citation>
    <scope>IDENTIFICATION</scope>
</reference>
<dbReference type="InterPro" id="IPR043132">
    <property type="entry name" value="BCAT-like_C"/>
</dbReference>
<dbReference type="Proteomes" id="UP000013827">
    <property type="component" value="Unassembled WGS sequence"/>
</dbReference>
<reference evidence="2" key="1">
    <citation type="journal article" date="2013" name="Nature">
        <title>Pan genome of the phytoplankton Emiliania underpins its global distribution.</title>
        <authorList>
            <person name="Read B.A."/>
            <person name="Kegel J."/>
            <person name="Klute M.J."/>
            <person name="Kuo A."/>
            <person name="Lefebvre S.C."/>
            <person name="Maumus F."/>
            <person name="Mayer C."/>
            <person name="Miller J."/>
            <person name="Monier A."/>
            <person name="Salamov A."/>
            <person name="Young J."/>
            <person name="Aguilar M."/>
            <person name="Claverie J.M."/>
            <person name="Frickenhaus S."/>
            <person name="Gonzalez K."/>
            <person name="Herman E.K."/>
            <person name="Lin Y.C."/>
            <person name="Napier J."/>
            <person name="Ogata H."/>
            <person name="Sarno A.F."/>
            <person name="Shmutz J."/>
            <person name="Schroeder D."/>
            <person name="de Vargas C."/>
            <person name="Verret F."/>
            <person name="von Dassow P."/>
            <person name="Valentin K."/>
            <person name="Van de Peer Y."/>
            <person name="Wheeler G."/>
            <person name="Dacks J.B."/>
            <person name="Delwiche C.F."/>
            <person name="Dyhrman S.T."/>
            <person name="Glockner G."/>
            <person name="John U."/>
            <person name="Richards T."/>
            <person name="Worden A.Z."/>
            <person name="Zhang X."/>
            <person name="Grigoriev I.V."/>
            <person name="Allen A.E."/>
            <person name="Bidle K."/>
            <person name="Borodovsky M."/>
            <person name="Bowler C."/>
            <person name="Brownlee C."/>
            <person name="Cock J.M."/>
            <person name="Elias M."/>
            <person name="Gladyshev V.N."/>
            <person name="Groth M."/>
            <person name="Guda C."/>
            <person name="Hadaegh A."/>
            <person name="Iglesias-Rodriguez M.D."/>
            <person name="Jenkins J."/>
            <person name="Jones B.M."/>
            <person name="Lawson T."/>
            <person name="Leese F."/>
            <person name="Lindquist E."/>
            <person name="Lobanov A."/>
            <person name="Lomsadze A."/>
            <person name="Malik S.B."/>
            <person name="Marsh M.E."/>
            <person name="Mackinder L."/>
            <person name="Mock T."/>
            <person name="Mueller-Roeber B."/>
            <person name="Pagarete A."/>
            <person name="Parker M."/>
            <person name="Probert I."/>
            <person name="Quesneville H."/>
            <person name="Raines C."/>
            <person name="Rensing S.A."/>
            <person name="Riano-Pachon D.M."/>
            <person name="Richier S."/>
            <person name="Rokitta S."/>
            <person name="Shiraiwa Y."/>
            <person name="Soanes D.M."/>
            <person name="van der Giezen M."/>
            <person name="Wahlund T.M."/>
            <person name="Williams B."/>
            <person name="Wilson W."/>
            <person name="Wolfe G."/>
            <person name="Wurch L.L."/>
        </authorList>
    </citation>
    <scope>NUCLEOTIDE SEQUENCE</scope>
</reference>
<organism evidence="1 2">
    <name type="scientific">Emiliania huxleyi (strain CCMP1516)</name>
    <dbReference type="NCBI Taxonomy" id="280463"/>
    <lineage>
        <taxon>Eukaryota</taxon>
        <taxon>Haptista</taxon>
        <taxon>Haptophyta</taxon>
        <taxon>Prymnesiophyceae</taxon>
        <taxon>Isochrysidales</taxon>
        <taxon>Noelaerhabdaceae</taxon>
        <taxon>Emiliania</taxon>
    </lineage>
</organism>
<dbReference type="AlphaFoldDB" id="A0A0D3ILY0"/>
<dbReference type="STRING" id="2903.R1DCH1"/>
<dbReference type="HOGENOM" id="CLU_1386452_0_0_1"/>
<dbReference type="InterPro" id="IPR036038">
    <property type="entry name" value="Aminotransferase-like"/>
</dbReference>
<proteinExistence type="predicted"/>
<evidence type="ECO:0000313" key="1">
    <source>
        <dbReference type="EnsemblProtists" id="EOD12265"/>
    </source>
</evidence>
<protein>
    <submittedName>
        <fullName evidence="1">Uncharacterized protein</fullName>
    </submittedName>
</protein>
<dbReference type="KEGG" id="ehx:EMIHUDRAFT_247523"/>
<dbReference type="InterPro" id="IPR043131">
    <property type="entry name" value="BCAT-like_N"/>
</dbReference>
<accession>A0A0D3ILY0</accession>
<dbReference type="Gene3D" id="3.30.470.10">
    <property type="match status" value="1"/>
</dbReference>
<dbReference type="RefSeq" id="XP_005764694.1">
    <property type="nucleotide sequence ID" value="XM_005764637.1"/>
</dbReference>